<name>A0A1V9ZZJ7_9STRA</name>
<accession>A0A1V9ZZJ7</accession>
<protein>
    <recommendedName>
        <fullName evidence="4">FAD-binding domain-containing protein</fullName>
    </recommendedName>
</protein>
<dbReference type="Pfam" id="PF01494">
    <property type="entry name" value="FAD_binding_3"/>
    <property type="match status" value="2"/>
</dbReference>
<dbReference type="PANTHER" id="PTHR43004">
    <property type="entry name" value="TRK SYSTEM POTASSIUM UPTAKE PROTEIN"/>
    <property type="match status" value="1"/>
</dbReference>
<keyword evidence="6" id="KW-1185">Reference proteome</keyword>
<proteinExistence type="predicted"/>
<evidence type="ECO:0000256" key="1">
    <source>
        <dbReference type="ARBA" id="ARBA00001974"/>
    </source>
</evidence>
<evidence type="ECO:0000256" key="3">
    <source>
        <dbReference type="ARBA" id="ARBA00022827"/>
    </source>
</evidence>
<dbReference type="STRING" id="74557.A0A1V9ZZJ7"/>
<organism evidence="5 6">
    <name type="scientific">Thraustotheca clavata</name>
    <dbReference type="NCBI Taxonomy" id="74557"/>
    <lineage>
        <taxon>Eukaryota</taxon>
        <taxon>Sar</taxon>
        <taxon>Stramenopiles</taxon>
        <taxon>Oomycota</taxon>
        <taxon>Saprolegniomycetes</taxon>
        <taxon>Saprolegniales</taxon>
        <taxon>Achlyaceae</taxon>
        <taxon>Thraustotheca</taxon>
    </lineage>
</organism>
<sequence>MYDVGASFITPMPNNSYLAALDMDIEEGKPFLSNSKSGCSRITEAIGFDERTNGKSACASLCTTGCRIFLAGDACHCHSLGGQGMNTGIQDAINLGWKLIFVLKGLSGRVNGATATPLSLSELEDIAQKLLAASRSVISNWFVIPLSDTTAHGVLGHWIFSFYNCNCIHAGDRWPYDHLPLPSSFDSTKFTIVLFEGVNGALAAPLSEQELEVIAQKLVGASRGIISNWFVISSSDGNAHKEFGVHGQCGFLVRPDGYVGLRMEPVKDNEVLNYLYSVSCAKHFINSLFSASCHKLSSICACWATVEYVDVLIVGAGPTGLTTAAELVRNGLTNILIVDRAIETVLQTKSAVVWPRSLELLERYEGVVEAVSERCLRVKYAVLRNREREMSQLPLHEYFDSKYNFGAVHEQWYMEKCLIEYLDRNGVQVMRSPEVVGYEYDKGDVKVKLKTNDDKELFVKAKYVVGCDGARSTIRKLMKFPFSGEVLPHQFLAVHFTTKEPLDIRDDALTFFMYDVGECFMTTMPNNSYLVVLDMDDAEGAPFLSPTKVDAHGLPVLLDLTKDAMQKALINHCTPLDIDQVLWASHYRVNQRIVEHYWDGSRIFLAGDACHCHSAIAGQGMNTGIQDAVNLGWKLAFVLKGLSGHHLLASYESERLPVGEQVIELTTGGQKMASNRNKWVQALRNCVVSLIASKPFVVSRIAQTLGEISISYHNSVLSAEYWRYRPWFPSISNYIHAGDRWPFHHLSLSTSFDPTKFTIVLFEGTNGATLLSLCELEVIVKKLVGASSGIISNWFVIPSPDVNAHKAFKVHGQCGFLVRPDGYVGLRMEPIDENVVLNYLRGRFSAEPPKAPIHPWAVDWMQFMLAGLVSNKAHFILMCMCYSKVIK</sequence>
<dbReference type="EMBL" id="JNBS01000900">
    <property type="protein sequence ID" value="OQS03434.1"/>
    <property type="molecule type" value="Genomic_DNA"/>
</dbReference>
<evidence type="ECO:0000313" key="5">
    <source>
        <dbReference type="EMBL" id="OQS03434.1"/>
    </source>
</evidence>
<dbReference type="InterPro" id="IPR002938">
    <property type="entry name" value="FAD-bd"/>
</dbReference>
<reference evidence="5 6" key="1">
    <citation type="journal article" date="2014" name="Genome Biol. Evol.">
        <title>The secreted proteins of Achlya hypogyna and Thraustotheca clavata identify the ancestral oomycete secretome and reveal gene acquisitions by horizontal gene transfer.</title>
        <authorList>
            <person name="Misner I."/>
            <person name="Blouin N."/>
            <person name="Leonard G."/>
            <person name="Richards T.A."/>
            <person name="Lane C.E."/>
        </authorList>
    </citation>
    <scope>NUCLEOTIDE SEQUENCE [LARGE SCALE GENOMIC DNA]</scope>
    <source>
        <strain evidence="5 6">ATCC 34112</strain>
    </source>
</reference>
<keyword evidence="3" id="KW-0274">FAD</keyword>
<dbReference type="InterPro" id="IPR050641">
    <property type="entry name" value="RIFMO-like"/>
</dbReference>
<dbReference type="PANTHER" id="PTHR43004:SF19">
    <property type="entry name" value="BINDING MONOOXYGENASE, PUTATIVE (JCVI)-RELATED"/>
    <property type="match status" value="1"/>
</dbReference>
<comment type="cofactor">
    <cofactor evidence="1">
        <name>FAD</name>
        <dbReference type="ChEBI" id="CHEBI:57692"/>
    </cofactor>
</comment>
<keyword evidence="2" id="KW-0285">Flavoprotein</keyword>
<dbReference type="GO" id="GO:0071949">
    <property type="term" value="F:FAD binding"/>
    <property type="evidence" value="ECO:0007669"/>
    <property type="project" value="InterPro"/>
</dbReference>
<dbReference type="Gene3D" id="3.50.50.60">
    <property type="entry name" value="FAD/NAD(P)-binding domain"/>
    <property type="match status" value="2"/>
</dbReference>
<dbReference type="SUPFAM" id="SSF51905">
    <property type="entry name" value="FAD/NAD(P)-binding domain"/>
    <property type="match status" value="2"/>
</dbReference>
<dbReference type="OrthoDB" id="1716816at2759"/>
<gene>
    <name evidence="5" type="ORF">THRCLA_04275</name>
</gene>
<dbReference type="Proteomes" id="UP000243217">
    <property type="component" value="Unassembled WGS sequence"/>
</dbReference>
<feature type="domain" description="FAD-binding" evidence="4">
    <location>
        <begin position="309"/>
        <end position="664"/>
    </location>
</feature>
<dbReference type="InterPro" id="IPR036188">
    <property type="entry name" value="FAD/NAD-bd_sf"/>
</dbReference>
<feature type="domain" description="FAD-binding" evidence="4">
    <location>
        <begin position="59"/>
        <end position="106"/>
    </location>
</feature>
<evidence type="ECO:0000256" key="2">
    <source>
        <dbReference type="ARBA" id="ARBA00022630"/>
    </source>
</evidence>
<evidence type="ECO:0000313" key="6">
    <source>
        <dbReference type="Proteomes" id="UP000243217"/>
    </source>
</evidence>
<dbReference type="AlphaFoldDB" id="A0A1V9ZZJ7"/>
<dbReference type="PRINTS" id="PR00420">
    <property type="entry name" value="RNGMNOXGNASE"/>
</dbReference>
<dbReference type="Gene3D" id="3.30.70.2450">
    <property type="match status" value="1"/>
</dbReference>
<evidence type="ECO:0000259" key="4">
    <source>
        <dbReference type="Pfam" id="PF01494"/>
    </source>
</evidence>
<comment type="caution">
    <text evidence="5">The sequence shown here is derived from an EMBL/GenBank/DDBJ whole genome shotgun (WGS) entry which is preliminary data.</text>
</comment>
<dbReference type="GO" id="GO:0016709">
    <property type="term" value="F:oxidoreductase activity, acting on paired donors, with incorporation or reduction of molecular oxygen, NAD(P)H as one donor, and incorporation of one atom of oxygen"/>
    <property type="evidence" value="ECO:0007669"/>
    <property type="project" value="UniProtKB-ARBA"/>
</dbReference>